<evidence type="ECO:0000256" key="18">
    <source>
        <dbReference type="SAM" id="Phobius"/>
    </source>
</evidence>
<keyword evidence="22" id="KW-1185">Reference proteome</keyword>
<feature type="transmembrane region" description="Helical" evidence="18">
    <location>
        <begin position="7"/>
        <end position="34"/>
    </location>
</feature>
<dbReference type="GO" id="GO:0009002">
    <property type="term" value="F:serine-type D-Ala-D-Ala carboxypeptidase activity"/>
    <property type="evidence" value="ECO:0007669"/>
    <property type="project" value="UniProtKB-EC"/>
</dbReference>
<keyword evidence="6" id="KW-0328">Glycosyltransferase</keyword>
<evidence type="ECO:0000256" key="4">
    <source>
        <dbReference type="ARBA" id="ARBA00022645"/>
    </source>
</evidence>
<evidence type="ECO:0000313" key="21">
    <source>
        <dbReference type="EMBL" id="TCP29264.1"/>
    </source>
</evidence>
<comment type="caution">
    <text evidence="21">The sequence shown here is derived from an EMBL/GenBank/DDBJ whole genome shotgun (WGS) entry which is preliminary data.</text>
</comment>
<evidence type="ECO:0000256" key="13">
    <source>
        <dbReference type="ARBA" id="ARBA00023136"/>
    </source>
</evidence>
<evidence type="ECO:0000256" key="1">
    <source>
        <dbReference type="ARBA" id="ARBA00007090"/>
    </source>
</evidence>
<dbReference type="SUPFAM" id="SSF53955">
    <property type="entry name" value="Lysozyme-like"/>
    <property type="match status" value="1"/>
</dbReference>
<name>A0A4R2P591_9BACL</name>
<comment type="similarity">
    <text evidence="2">In the N-terminal section; belongs to the glycosyltransferase 51 family.</text>
</comment>
<dbReference type="PANTHER" id="PTHR32282">
    <property type="entry name" value="BINDING PROTEIN TRANSPEPTIDASE, PUTATIVE-RELATED"/>
    <property type="match status" value="1"/>
</dbReference>
<evidence type="ECO:0000256" key="11">
    <source>
        <dbReference type="ARBA" id="ARBA00022984"/>
    </source>
</evidence>
<dbReference type="EMBL" id="SLXK01000011">
    <property type="protein sequence ID" value="TCP29264.1"/>
    <property type="molecule type" value="Genomic_DNA"/>
</dbReference>
<dbReference type="GO" id="GO:0006508">
    <property type="term" value="P:proteolysis"/>
    <property type="evidence" value="ECO:0007669"/>
    <property type="project" value="UniProtKB-KW"/>
</dbReference>
<reference evidence="21 22" key="1">
    <citation type="submission" date="2019-03" db="EMBL/GenBank/DDBJ databases">
        <title>Genomic Encyclopedia of Type Strains, Phase IV (KMG-IV): sequencing the most valuable type-strain genomes for metagenomic binning, comparative biology and taxonomic classification.</title>
        <authorList>
            <person name="Goeker M."/>
        </authorList>
    </citation>
    <scope>NUCLEOTIDE SEQUENCE [LARGE SCALE GENOMIC DNA]</scope>
    <source>
        <strain evidence="21 22">DSM 19377</strain>
    </source>
</reference>
<dbReference type="GO" id="GO:0030288">
    <property type="term" value="C:outer membrane-bounded periplasmic space"/>
    <property type="evidence" value="ECO:0007669"/>
    <property type="project" value="TreeGrafter"/>
</dbReference>
<keyword evidence="13 18" id="KW-0472">Membrane</keyword>
<organism evidence="21 22">
    <name type="scientific">Scopulibacillus darangshiensis</name>
    <dbReference type="NCBI Taxonomy" id="442528"/>
    <lineage>
        <taxon>Bacteria</taxon>
        <taxon>Bacillati</taxon>
        <taxon>Bacillota</taxon>
        <taxon>Bacilli</taxon>
        <taxon>Bacillales</taxon>
        <taxon>Sporolactobacillaceae</taxon>
        <taxon>Scopulibacillus</taxon>
    </lineage>
</organism>
<evidence type="ECO:0000256" key="8">
    <source>
        <dbReference type="ARBA" id="ARBA00022692"/>
    </source>
</evidence>
<evidence type="ECO:0000256" key="3">
    <source>
        <dbReference type="ARBA" id="ARBA00022475"/>
    </source>
</evidence>
<dbReference type="NCBIfam" id="TIGR02074">
    <property type="entry name" value="PBP_1a_fam"/>
    <property type="match status" value="1"/>
</dbReference>
<evidence type="ECO:0000256" key="7">
    <source>
        <dbReference type="ARBA" id="ARBA00022679"/>
    </source>
</evidence>
<dbReference type="FunFam" id="1.10.3810.10:FF:000001">
    <property type="entry name" value="Penicillin-binding protein 1A"/>
    <property type="match status" value="1"/>
</dbReference>
<keyword evidence="14" id="KW-0511">Multifunctional enzyme</keyword>
<comment type="similarity">
    <text evidence="1">In the C-terminal section; belongs to the transpeptidase family.</text>
</comment>
<evidence type="ECO:0000256" key="16">
    <source>
        <dbReference type="ARBA" id="ARBA00034000"/>
    </source>
</evidence>
<comment type="catalytic activity">
    <reaction evidence="16">
        <text>Preferential cleavage: (Ac)2-L-Lys-D-Ala-|-D-Ala. Also transpeptidation of peptidyl-alanyl moieties that are N-acyl substituents of D-alanine.</text>
        <dbReference type="EC" id="3.4.16.4"/>
    </reaction>
</comment>
<dbReference type="GO" id="GO:0008658">
    <property type="term" value="F:penicillin binding"/>
    <property type="evidence" value="ECO:0007669"/>
    <property type="project" value="InterPro"/>
</dbReference>
<dbReference type="InterPro" id="IPR023346">
    <property type="entry name" value="Lysozyme-like_dom_sf"/>
</dbReference>
<keyword evidence="3" id="KW-1003">Cell membrane</keyword>
<evidence type="ECO:0000256" key="6">
    <source>
        <dbReference type="ARBA" id="ARBA00022676"/>
    </source>
</evidence>
<keyword evidence="10" id="KW-0133">Cell shape</keyword>
<gene>
    <name evidence="21" type="ORF">EV207_11164</name>
</gene>
<dbReference type="InterPro" id="IPR012338">
    <property type="entry name" value="Beta-lactam/transpept-like"/>
</dbReference>
<dbReference type="GO" id="GO:0071555">
    <property type="term" value="P:cell wall organization"/>
    <property type="evidence" value="ECO:0007669"/>
    <property type="project" value="UniProtKB-KW"/>
</dbReference>
<dbReference type="InterPro" id="IPR050396">
    <property type="entry name" value="Glycosyltr_51/Transpeptidase"/>
</dbReference>
<dbReference type="PANTHER" id="PTHR32282:SF32">
    <property type="entry name" value="PENICILLIN-BINDING PROTEIN 2A"/>
    <property type="match status" value="1"/>
</dbReference>
<dbReference type="AlphaFoldDB" id="A0A4R2P591"/>
<evidence type="ECO:0000256" key="5">
    <source>
        <dbReference type="ARBA" id="ARBA00022670"/>
    </source>
</evidence>
<keyword evidence="8 18" id="KW-0812">Transmembrane</keyword>
<feature type="domain" description="Penicillin-binding protein transpeptidase" evidence="19">
    <location>
        <begin position="320"/>
        <end position="595"/>
    </location>
</feature>
<keyword evidence="11" id="KW-0573">Peptidoglycan synthesis</keyword>
<evidence type="ECO:0000259" key="20">
    <source>
        <dbReference type="Pfam" id="PF00912"/>
    </source>
</evidence>
<feature type="domain" description="Glycosyl transferase family 51" evidence="20">
    <location>
        <begin position="52"/>
        <end position="226"/>
    </location>
</feature>
<evidence type="ECO:0000256" key="10">
    <source>
        <dbReference type="ARBA" id="ARBA00022960"/>
    </source>
</evidence>
<dbReference type="Pfam" id="PF00905">
    <property type="entry name" value="Transpeptidase"/>
    <property type="match status" value="1"/>
</dbReference>
<keyword evidence="12 18" id="KW-1133">Transmembrane helix</keyword>
<dbReference type="Gene3D" id="3.40.710.10">
    <property type="entry name" value="DD-peptidase/beta-lactamase superfamily"/>
    <property type="match status" value="1"/>
</dbReference>
<evidence type="ECO:0000256" key="17">
    <source>
        <dbReference type="ARBA" id="ARBA00049902"/>
    </source>
</evidence>
<dbReference type="SUPFAM" id="SSF56601">
    <property type="entry name" value="beta-lactamase/transpeptidase-like"/>
    <property type="match status" value="1"/>
</dbReference>
<evidence type="ECO:0000256" key="12">
    <source>
        <dbReference type="ARBA" id="ARBA00022989"/>
    </source>
</evidence>
<evidence type="ECO:0000259" key="19">
    <source>
        <dbReference type="Pfam" id="PF00905"/>
    </source>
</evidence>
<protein>
    <submittedName>
        <fullName evidence="21">Penicillin-binding protein 2A</fullName>
    </submittedName>
</protein>
<evidence type="ECO:0000256" key="2">
    <source>
        <dbReference type="ARBA" id="ARBA00007739"/>
    </source>
</evidence>
<sequence length="717" mass="79927">MLKKVLIAVNVILGMLILGLIGYIIIIFAGNYVIDKKDLVMDTTTKIVDTEGHEISKLYLENRELVSIEKIPKSVQEAFIATEDSRFYQHYGIDFRGTFRAAFRDIISGSKSEGGSTITQQLAKRVFLSNEKSWLRKIKEAVIAINLERKYSKQQILEMYLNDVYFGHGAYGIGSAAKFYFNKDVSELTVDEGAMLAAMLKAPSTYSPILHPKKALKRRNLVLSLMEEQGYISSKDAVRLQGKTLGLDLKKHESHPEFYTYVDMVLDEAKRKYHLSNEEVLSGGYKIIVPMDIKAQKASYKHFKDDSYFKGSNPNKTPNGAFVLMDPKTGGVLAVQGGRHYVKKGLNHVTMKRQPGSTFKPLAVYGPALNSGKYKPYSLLTDKKLTYAKYDDYTPENYNHKYAGKITMYDALTHSTNAPAVWLFNKIGIEKGKAYLKKLGFKLPDKGLAIALGGLRKGVTPLSMASAYSVFPNNGEKVEPYFIKAIYNHDGELIGHAKPKATKVFKKQTAWYMTKMLESVVQNGTGKAGEVHTALAGKTGSTGYEKVKDGLRDAWFVGYTPKAVGAVWIGYNTTTEDQYVTSGSGDATRLFKDIINDIPKQQHLTFHKPRGVKDLEPPIRLGSIKNLEASVTLGRYGLPAVRLTWTPLEDDRVIYRIYEMKDGQRQQIGEVTGKGEYVVDFANPLSTGSFVVVPYNVQTKQEGAPSPGAAVDWFPGF</sequence>
<accession>A0A4R2P591</accession>
<keyword evidence="9" id="KW-0378">Hydrolase</keyword>
<proteinExistence type="inferred from homology"/>
<dbReference type="InterPro" id="IPR001460">
    <property type="entry name" value="PCN-bd_Tpept"/>
</dbReference>
<keyword evidence="15" id="KW-0961">Cell wall biogenesis/degradation</keyword>
<keyword evidence="5" id="KW-0645">Protease</keyword>
<dbReference type="Proteomes" id="UP000295416">
    <property type="component" value="Unassembled WGS sequence"/>
</dbReference>
<dbReference type="Gene3D" id="1.10.3810.10">
    <property type="entry name" value="Biosynthetic peptidoglycan transglycosylase-like"/>
    <property type="match status" value="1"/>
</dbReference>
<evidence type="ECO:0000256" key="14">
    <source>
        <dbReference type="ARBA" id="ARBA00023268"/>
    </source>
</evidence>
<comment type="catalytic activity">
    <reaction evidence="17">
        <text>[GlcNAc-(1-&gt;4)-Mur2Ac(oyl-L-Ala-gamma-D-Glu-L-Lys-D-Ala-D-Ala)](n)-di-trans,octa-cis-undecaprenyl diphosphate + beta-D-GlcNAc-(1-&gt;4)-Mur2Ac(oyl-L-Ala-gamma-D-Glu-L-Lys-D-Ala-D-Ala)-di-trans,octa-cis-undecaprenyl diphosphate = [GlcNAc-(1-&gt;4)-Mur2Ac(oyl-L-Ala-gamma-D-Glu-L-Lys-D-Ala-D-Ala)](n+1)-di-trans,octa-cis-undecaprenyl diphosphate + di-trans,octa-cis-undecaprenyl diphosphate + H(+)</text>
        <dbReference type="Rhea" id="RHEA:23708"/>
        <dbReference type="Rhea" id="RHEA-COMP:9602"/>
        <dbReference type="Rhea" id="RHEA-COMP:9603"/>
        <dbReference type="ChEBI" id="CHEBI:15378"/>
        <dbReference type="ChEBI" id="CHEBI:58405"/>
        <dbReference type="ChEBI" id="CHEBI:60033"/>
        <dbReference type="ChEBI" id="CHEBI:78435"/>
        <dbReference type="EC" id="2.4.99.28"/>
    </reaction>
</comment>
<dbReference type="InterPro" id="IPR036950">
    <property type="entry name" value="PBP_transglycosylase"/>
</dbReference>
<dbReference type="GO" id="GO:0008360">
    <property type="term" value="P:regulation of cell shape"/>
    <property type="evidence" value="ECO:0007669"/>
    <property type="project" value="UniProtKB-KW"/>
</dbReference>
<dbReference type="InterPro" id="IPR001264">
    <property type="entry name" value="Glyco_trans_51"/>
</dbReference>
<keyword evidence="4" id="KW-0121">Carboxypeptidase</keyword>
<keyword evidence="7" id="KW-0808">Transferase</keyword>
<evidence type="ECO:0000313" key="22">
    <source>
        <dbReference type="Proteomes" id="UP000295416"/>
    </source>
</evidence>
<evidence type="ECO:0000256" key="9">
    <source>
        <dbReference type="ARBA" id="ARBA00022801"/>
    </source>
</evidence>
<dbReference type="GO" id="GO:0009252">
    <property type="term" value="P:peptidoglycan biosynthetic process"/>
    <property type="evidence" value="ECO:0007669"/>
    <property type="project" value="UniProtKB-KW"/>
</dbReference>
<evidence type="ECO:0000256" key="15">
    <source>
        <dbReference type="ARBA" id="ARBA00023316"/>
    </source>
</evidence>
<dbReference type="Pfam" id="PF00912">
    <property type="entry name" value="Transgly"/>
    <property type="match status" value="1"/>
</dbReference>
<dbReference type="GO" id="GO:0008955">
    <property type="term" value="F:peptidoglycan glycosyltransferase activity"/>
    <property type="evidence" value="ECO:0007669"/>
    <property type="project" value="UniProtKB-EC"/>
</dbReference>